<evidence type="ECO:0000256" key="3">
    <source>
        <dbReference type="ARBA" id="ARBA00023012"/>
    </source>
</evidence>
<feature type="transmembrane region" description="Helical" evidence="4">
    <location>
        <begin position="35"/>
        <end position="55"/>
    </location>
</feature>
<keyword evidence="3" id="KW-0902">Two-component regulatory system</keyword>
<organism evidence="6 7">
    <name type="scientific">Nocardiopsis alba</name>
    <dbReference type="NCBI Taxonomy" id="53437"/>
    <lineage>
        <taxon>Bacteria</taxon>
        <taxon>Bacillati</taxon>
        <taxon>Actinomycetota</taxon>
        <taxon>Actinomycetes</taxon>
        <taxon>Streptosporangiales</taxon>
        <taxon>Nocardiopsidaceae</taxon>
        <taxon>Nocardiopsis</taxon>
    </lineage>
</organism>
<dbReference type="InterPro" id="IPR011712">
    <property type="entry name" value="Sig_transdc_His_kin_sub3_dim/P"/>
</dbReference>
<feature type="transmembrane region" description="Helical" evidence="4">
    <location>
        <begin position="165"/>
        <end position="182"/>
    </location>
</feature>
<dbReference type="PANTHER" id="PTHR24421">
    <property type="entry name" value="NITRATE/NITRITE SENSOR PROTEIN NARX-RELATED"/>
    <property type="match status" value="1"/>
</dbReference>
<dbReference type="Gene3D" id="1.20.5.1930">
    <property type="match status" value="1"/>
</dbReference>
<evidence type="ECO:0000256" key="2">
    <source>
        <dbReference type="ARBA" id="ARBA00022777"/>
    </source>
</evidence>
<dbReference type="SUPFAM" id="SSF55874">
    <property type="entry name" value="ATPase domain of HSP90 chaperone/DNA topoisomerase II/histidine kinase"/>
    <property type="match status" value="1"/>
</dbReference>
<evidence type="ECO:0000259" key="5">
    <source>
        <dbReference type="Pfam" id="PF07730"/>
    </source>
</evidence>
<feature type="transmembrane region" description="Helical" evidence="4">
    <location>
        <begin position="67"/>
        <end position="86"/>
    </location>
</feature>
<evidence type="ECO:0000256" key="1">
    <source>
        <dbReference type="ARBA" id="ARBA00022679"/>
    </source>
</evidence>
<dbReference type="InterPro" id="IPR036890">
    <property type="entry name" value="HATPase_C_sf"/>
</dbReference>
<sequence length="397" mass="42637">MTSSGTRDRVAGGRRAVRSVRRLFEPPSYLRGGRVLWASAGLSLVFGLLMLPYAFVVIGDLAPDRRAWAQGIGTAYVAFSLLFVALGETRSWIARMSMCVTLLALGAALVLFMGLQNAWVLVFALCVIIAFTRTAFAGSVVVVVVAALAVAAFTTGVIGETLSELLLLSSVGVAMILFIRLVEANAELRRARDRIAAFAVVEERERFARDLHDILGHSLTTITVKTGLLRRILENSGRETEAAEAREVELIARQALADVRGTVSGYRVTTLAGELAAAGTVLRSAGIEGRLPQAVDDVHPEARELFGYVVREGITNAVRHSGARELEVRLGRDWVIVKDDGPGRGPIRKGNGLRGLEERMAEKGGTLSVGRGPDGGFLLRAELPAAHDDGAKDEDTR</sequence>
<name>A0ABV5DW30_9ACTN</name>
<accession>A0ABV5DW30</accession>
<feature type="transmembrane region" description="Helical" evidence="4">
    <location>
        <begin position="92"/>
        <end position="113"/>
    </location>
</feature>
<evidence type="ECO:0000256" key="4">
    <source>
        <dbReference type="SAM" id="Phobius"/>
    </source>
</evidence>
<dbReference type="GO" id="GO:0016301">
    <property type="term" value="F:kinase activity"/>
    <property type="evidence" value="ECO:0007669"/>
    <property type="project" value="UniProtKB-KW"/>
</dbReference>
<dbReference type="RefSeq" id="WP_357226728.1">
    <property type="nucleotide sequence ID" value="NZ_JAYMRS010000004.1"/>
</dbReference>
<feature type="transmembrane region" description="Helical" evidence="4">
    <location>
        <begin position="120"/>
        <end position="153"/>
    </location>
</feature>
<dbReference type="Pfam" id="PF07730">
    <property type="entry name" value="HisKA_3"/>
    <property type="match status" value="1"/>
</dbReference>
<keyword evidence="4" id="KW-1133">Transmembrane helix</keyword>
<evidence type="ECO:0000313" key="6">
    <source>
        <dbReference type="EMBL" id="MFB8768796.1"/>
    </source>
</evidence>
<dbReference type="InterPro" id="IPR050482">
    <property type="entry name" value="Sensor_HK_TwoCompSys"/>
</dbReference>
<keyword evidence="4" id="KW-0472">Membrane</keyword>
<dbReference type="EMBL" id="JAYMRS010000004">
    <property type="protein sequence ID" value="MFB8768796.1"/>
    <property type="molecule type" value="Genomic_DNA"/>
</dbReference>
<keyword evidence="7" id="KW-1185">Reference proteome</keyword>
<evidence type="ECO:0000313" key="7">
    <source>
        <dbReference type="Proteomes" id="UP001585053"/>
    </source>
</evidence>
<reference evidence="6 7" key="1">
    <citation type="submission" date="2024-01" db="EMBL/GenBank/DDBJ databases">
        <title>Genome mining of biosynthetic gene clusters to explore secondary metabolites of Streptomyces sp.</title>
        <authorList>
            <person name="Baig A."/>
            <person name="Ajitkumar Shintre N."/>
            <person name="Kumar H."/>
            <person name="Anbarasu A."/>
            <person name="Ramaiah S."/>
        </authorList>
    </citation>
    <scope>NUCLEOTIDE SEQUENCE [LARGE SCALE GENOMIC DNA]</scope>
    <source>
        <strain evidence="6 7">A01</strain>
    </source>
</reference>
<feature type="domain" description="Signal transduction histidine kinase subgroup 3 dimerisation and phosphoacceptor" evidence="5">
    <location>
        <begin position="203"/>
        <end position="269"/>
    </location>
</feature>
<dbReference type="CDD" id="cd16917">
    <property type="entry name" value="HATPase_UhpB-NarQ-NarX-like"/>
    <property type="match status" value="1"/>
</dbReference>
<proteinExistence type="predicted"/>
<dbReference type="PANTHER" id="PTHR24421:SF63">
    <property type="entry name" value="SENSOR HISTIDINE KINASE DESK"/>
    <property type="match status" value="1"/>
</dbReference>
<dbReference type="Proteomes" id="UP001585053">
    <property type="component" value="Unassembled WGS sequence"/>
</dbReference>
<dbReference type="Gene3D" id="3.30.565.10">
    <property type="entry name" value="Histidine kinase-like ATPase, C-terminal domain"/>
    <property type="match status" value="1"/>
</dbReference>
<protein>
    <submittedName>
        <fullName evidence="6">Histidine kinase</fullName>
    </submittedName>
</protein>
<keyword evidence="2 6" id="KW-0418">Kinase</keyword>
<comment type="caution">
    <text evidence="6">The sequence shown here is derived from an EMBL/GenBank/DDBJ whole genome shotgun (WGS) entry which is preliminary data.</text>
</comment>
<keyword evidence="4" id="KW-0812">Transmembrane</keyword>
<keyword evidence="1" id="KW-0808">Transferase</keyword>
<gene>
    <name evidence="6" type="ORF">VSQ78_13885</name>
</gene>